<feature type="region of interest" description="Disordered" evidence="4">
    <location>
        <begin position="387"/>
        <end position="410"/>
    </location>
</feature>
<reference evidence="6" key="1">
    <citation type="journal article" date="2020" name="Stud. Mycol.">
        <title>101 Dothideomycetes genomes: a test case for predicting lifestyles and emergence of pathogens.</title>
        <authorList>
            <person name="Haridas S."/>
            <person name="Albert R."/>
            <person name="Binder M."/>
            <person name="Bloem J."/>
            <person name="Labutti K."/>
            <person name="Salamov A."/>
            <person name="Andreopoulos B."/>
            <person name="Baker S."/>
            <person name="Barry K."/>
            <person name="Bills G."/>
            <person name="Bluhm B."/>
            <person name="Cannon C."/>
            <person name="Castanera R."/>
            <person name="Culley D."/>
            <person name="Daum C."/>
            <person name="Ezra D."/>
            <person name="Gonzalez J."/>
            <person name="Henrissat B."/>
            <person name="Kuo A."/>
            <person name="Liang C."/>
            <person name="Lipzen A."/>
            <person name="Lutzoni F."/>
            <person name="Magnuson J."/>
            <person name="Mondo S."/>
            <person name="Nolan M."/>
            <person name="Ohm R."/>
            <person name="Pangilinan J."/>
            <person name="Park H.-J."/>
            <person name="Ramirez L."/>
            <person name="Alfaro M."/>
            <person name="Sun H."/>
            <person name="Tritt A."/>
            <person name="Yoshinaga Y."/>
            <person name="Zwiers L.-H."/>
            <person name="Turgeon B."/>
            <person name="Goodwin S."/>
            <person name="Spatafora J."/>
            <person name="Crous P."/>
            <person name="Grigoriev I."/>
        </authorList>
    </citation>
    <scope>NUCLEOTIDE SEQUENCE</scope>
    <source>
        <strain evidence="6">CBS 113389</strain>
    </source>
</reference>
<dbReference type="InterPro" id="IPR024146">
    <property type="entry name" value="Claspin"/>
</dbReference>
<evidence type="ECO:0000256" key="1">
    <source>
        <dbReference type="ARBA" id="ARBA00004123"/>
    </source>
</evidence>
<evidence type="ECO:0000259" key="5">
    <source>
        <dbReference type="Pfam" id="PF09444"/>
    </source>
</evidence>
<feature type="compositionally biased region" description="Polar residues" evidence="4">
    <location>
        <begin position="106"/>
        <end position="129"/>
    </location>
</feature>
<feature type="compositionally biased region" description="Basic and acidic residues" evidence="4">
    <location>
        <begin position="1317"/>
        <end position="1326"/>
    </location>
</feature>
<dbReference type="GO" id="GO:0007095">
    <property type="term" value="P:mitotic G2 DNA damage checkpoint signaling"/>
    <property type="evidence" value="ECO:0007669"/>
    <property type="project" value="TreeGrafter"/>
</dbReference>
<feature type="compositionally biased region" description="Acidic residues" evidence="4">
    <location>
        <begin position="228"/>
        <end position="238"/>
    </location>
</feature>
<feature type="domain" description="DNA replication checkpoint mediator MRC1" evidence="5">
    <location>
        <begin position="918"/>
        <end position="1054"/>
    </location>
</feature>
<feature type="region of interest" description="Disordered" evidence="4">
    <location>
        <begin position="1"/>
        <end position="270"/>
    </location>
</feature>
<feature type="compositionally biased region" description="Basic and acidic residues" evidence="4">
    <location>
        <begin position="686"/>
        <end position="699"/>
    </location>
</feature>
<organism evidence="6 7">
    <name type="scientific">Neohortaea acidophila</name>
    <dbReference type="NCBI Taxonomy" id="245834"/>
    <lineage>
        <taxon>Eukaryota</taxon>
        <taxon>Fungi</taxon>
        <taxon>Dikarya</taxon>
        <taxon>Ascomycota</taxon>
        <taxon>Pezizomycotina</taxon>
        <taxon>Dothideomycetes</taxon>
        <taxon>Dothideomycetidae</taxon>
        <taxon>Mycosphaerellales</taxon>
        <taxon>Teratosphaeriaceae</taxon>
        <taxon>Neohortaea</taxon>
    </lineage>
</organism>
<feature type="compositionally biased region" description="Basic residues" evidence="4">
    <location>
        <begin position="95"/>
        <end position="105"/>
    </location>
</feature>
<dbReference type="PANTHER" id="PTHR14396">
    <property type="entry name" value="CLASPIN"/>
    <property type="match status" value="1"/>
</dbReference>
<dbReference type="Pfam" id="PF09444">
    <property type="entry name" value="MRC1"/>
    <property type="match status" value="1"/>
</dbReference>
<dbReference type="EMBL" id="MU001636">
    <property type="protein sequence ID" value="KAF2482647.1"/>
    <property type="molecule type" value="Genomic_DNA"/>
</dbReference>
<keyword evidence="3" id="KW-0539">Nucleus</keyword>
<proteinExistence type="predicted"/>
<accession>A0A6A6PTV3</accession>
<feature type="region of interest" description="Disordered" evidence="4">
    <location>
        <begin position="298"/>
        <end position="355"/>
    </location>
</feature>
<evidence type="ECO:0000256" key="4">
    <source>
        <dbReference type="SAM" id="MobiDB-lite"/>
    </source>
</evidence>
<feature type="region of interest" description="Disordered" evidence="4">
    <location>
        <begin position="1317"/>
        <end position="1348"/>
    </location>
</feature>
<feature type="compositionally biased region" description="Polar residues" evidence="4">
    <location>
        <begin position="388"/>
        <end position="397"/>
    </location>
</feature>
<feature type="compositionally biased region" description="Basic and acidic residues" evidence="4">
    <location>
        <begin position="1114"/>
        <end position="1129"/>
    </location>
</feature>
<dbReference type="PANTHER" id="PTHR14396:SF10">
    <property type="entry name" value="CLASPIN"/>
    <property type="match status" value="1"/>
</dbReference>
<keyword evidence="2" id="KW-0597">Phosphoprotein</keyword>
<feature type="region of interest" description="Disordered" evidence="4">
    <location>
        <begin position="750"/>
        <end position="887"/>
    </location>
</feature>
<evidence type="ECO:0000256" key="2">
    <source>
        <dbReference type="ARBA" id="ARBA00022553"/>
    </source>
</evidence>
<feature type="region of interest" description="Disordered" evidence="4">
    <location>
        <begin position="1064"/>
        <end position="1137"/>
    </location>
</feature>
<feature type="compositionally biased region" description="Low complexity" evidence="4">
    <location>
        <begin position="148"/>
        <end position="159"/>
    </location>
</feature>
<keyword evidence="7" id="KW-1185">Reference proteome</keyword>
<dbReference type="GeneID" id="54470746"/>
<feature type="compositionally biased region" description="Low complexity" evidence="4">
    <location>
        <begin position="1077"/>
        <end position="1089"/>
    </location>
</feature>
<dbReference type="RefSeq" id="XP_033589217.1">
    <property type="nucleotide sequence ID" value="XM_033729744.1"/>
</dbReference>
<name>A0A6A6PTV3_9PEZI</name>
<feature type="compositionally biased region" description="Acidic residues" evidence="4">
    <location>
        <begin position="569"/>
        <end position="645"/>
    </location>
</feature>
<dbReference type="OrthoDB" id="2130597at2759"/>
<evidence type="ECO:0000256" key="3">
    <source>
        <dbReference type="ARBA" id="ARBA00023242"/>
    </source>
</evidence>
<feature type="compositionally biased region" description="Pro residues" evidence="4">
    <location>
        <begin position="334"/>
        <end position="343"/>
    </location>
</feature>
<feature type="region of interest" description="Disordered" evidence="4">
    <location>
        <begin position="897"/>
        <end position="916"/>
    </location>
</feature>
<dbReference type="GO" id="GO:0010997">
    <property type="term" value="F:anaphase-promoting complex binding"/>
    <property type="evidence" value="ECO:0007669"/>
    <property type="project" value="TreeGrafter"/>
</dbReference>
<feature type="region of interest" description="Disordered" evidence="4">
    <location>
        <begin position="1009"/>
        <end position="1029"/>
    </location>
</feature>
<protein>
    <recommendedName>
        <fullName evidence="5">DNA replication checkpoint mediator MRC1 domain-containing protein</fullName>
    </recommendedName>
</protein>
<feature type="region of interest" description="Disordered" evidence="4">
    <location>
        <begin position="1274"/>
        <end position="1304"/>
    </location>
</feature>
<feature type="compositionally biased region" description="Basic and acidic residues" evidence="4">
    <location>
        <begin position="190"/>
        <end position="214"/>
    </location>
</feature>
<dbReference type="Proteomes" id="UP000799767">
    <property type="component" value="Unassembled WGS sequence"/>
</dbReference>
<feature type="compositionally biased region" description="Basic and acidic residues" evidence="4">
    <location>
        <begin position="550"/>
        <end position="561"/>
    </location>
</feature>
<evidence type="ECO:0000313" key="6">
    <source>
        <dbReference type="EMBL" id="KAF2482647.1"/>
    </source>
</evidence>
<dbReference type="GO" id="GO:0033314">
    <property type="term" value="P:mitotic DNA replication checkpoint signaling"/>
    <property type="evidence" value="ECO:0007669"/>
    <property type="project" value="TreeGrafter"/>
</dbReference>
<feature type="region of interest" description="Disordered" evidence="4">
    <location>
        <begin position="550"/>
        <end position="699"/>
    </location>
</feature>
<feature type="compositionally biased region" description="Acidic residues" evidence="4">
    <location>
        <begin position="926"/>
        <end position="935"/>
    </location>
</feature>
<feature type="region of interest" description="Disordered" evidence="4">
    <location>
        <begin position="924"/>
        <end position="944"/>
    </location>
</feature>
<feature type="region of interest" description="Disordered" evidence="4">
    <location>
        <begin position="1156"/>
        <end position="1182"/>
    </location>
</feature>
<feature type="compositionally biased region" description="Polar residues" evidence="4">
    <location>
        <begin position="770"/>
        <end position="780"/>
    </location>
</feature>
<gene>
    <name evidence="6" type="ORF">BDY17DRAFT_163585</name>
</gene>
<sequence length="1348" mass="147309">MSTASSSPASNRDGASTVEMLTPRTKVARMLADIDDEIDNAPSPSPSKDAQVGRPLTNPDLDVHQLPASCEASSMPTQHSASDSEEDDEEEIRKPQGRAARRMLHTKSNTSSALDVSPRQKNPSLQQPAAGSDSDDDDLYSATPMKISSRARSDSPSPRGTESGNGLFVSPAKSIGAQSEDDLPTNPFGGKEKLAELVAQKRAERLEREAEEKARKKAAAHAGPSSDLPDEMFEDAQDPVDPNIEQIMSDATRPSRKASKKALLEMERETQRLTRQQALAHQMKVKKKFTTTDLFAKFNFRQSPALPPTVIAEKEAGTSSAPSSDDIEEREPASTPPSSPPTPLDRQKSLVDHGALNKLVPTQQHTVAAFLETDADDEDLPDIAEVLKSSQIPTARRTSPAKEAVQENRGLKLARLGKKAMRQDDSSDDDLDIVPNLPAHLQVFEKATGSKGAKRSADSKAIQHLKHLAHLHVNDVPARKKSSRPSVAPQTLDLQLRKKAKEQARQAQLERIEELRAKGIEIQSVEEREREAEAFEDLLEKARQDALKLRQAEKAVKKGADGGDAMVASEDEDEDEDEDYSDSGSDMEQDGNDLVDAAAEEASEEEEEDEDEDEDGDDEAEDEDVEVDEAPEIADVDSNEQDDVALDPVLDGTDDTRTELATPAAPSRKARVSRVIRDEDDEDLVSSEHEDAPSTAKADDPFAAFNFGAAGNTDAFLSPTQAFNATMQTPTQTTQEDSYDILRRIAPPSVAAPPDFLLDLDTQMDDEPQTVPTDESQVPESQRVDLQWETQPPETPAPAHLKRGNSALTETPGWEPSPDPGLPSPWDLQLRGEWTASAGVEHETQSTVRLRVSESPAPSQAPDRRGRLIRRRVAESDESDEDVVPAASIRAEKKDAFREMRRRQKEALTTAERAEADKEMRAMMDEQAEESEDEYAGLGGDDFVAPETEEDKEMIDSSHIEVDERAIAAHFAERQRISDEAEISKLYKEVTTGGFRKRMGANAFDLEEDEDEMAARRRQMRQQEEARKRKALLKDVNVASLAEGRQSKGKNAFLRAIADDDGEDDLVKLSSDEDESASATQNTSQASQSRPTSPLRETSGNKRRLPPAGDDVDREGRPTKQRRTRDSALRRPTSLLQVQESVSFLLEEPNAAFMSGASATELLSDSEGEEPADRASDTEDDTDLVAAEAARSNDGGFAPNPASFEAKIVNPAPMPAVHRRTAPKTGIVDRLSLKRMVSNPESAHGRTAWAAGPTTGGFKVPSLLRRATTNVATGANERGVSVPSLSRESSGVKMGGTKKSSLAYQARAEERRAIVEASAKRREENTARIAQLRRNSSALSRGLTGRFE</sequence>
<dbReference type="InterPro" id="IPR018564">
    <property type="entry name" value="Repl_chkpnt_MRC1_dom"/>
</dbReference>
<evidence type="ECO:0000313" key="7">
    <source>
        <dbReference type="Proteomes" id="UP000799767"/>
    </source>
</evidence>
<dbReference type="GO" id="GO:0005634">
    <property type="term" value="C:nucleus"/>
    <property type="evidence" value="ECO:0007669"/>
    <property type="project" value="UniProtKB-SubCell"/>
</dbReference>
<comment type="subcellular location">
    <subcellularLocation>
        <location evidence="1">Nucleus</location>
    </subcellularLocation>
</comment>
<feature type="compositionally biased region" description="Polar residues" evidence="4">
    <location>
        <begin position="1"/>
        <end position="14"/>
    </location>
</feature>